<dbReference type="VEuPathDB" id="VectorBase:GBRI019325"/>
<dbReference type="SMART" id="SM00355">
    <property type="entry name" value="ZnF_C2H2"/>
    <property type="match status" value="2"/>
</dbReference>
<keyword evidence="6" id="KW-0539">Nucleus</keyword>
<dbReference type="GO" id="GO:0008270">
    <property type="term" value="F:zinc ion binding"/>
    <property type="evidence" value="ECO:0007669"/>
    <property type="project" value="UniProtKB-KW"/>
</dbReference>
<dbReference type="Pfam" id="PF00096">
    <property type="entry name" value="zf-C2H2"/>
    <property type="match status" value="1"/>
</dbReference>
<reference evidence="9" key="2">
    <citation type="submission" date="2020-05" db="UniProtKB">
        <authorList>
            <consortium name="EnsemblMetazoa"/>
        </authorList>
    </citation>
    <scope>IDENTIFICATION</scope>
    <source>
        <strain evidence="9">IAEA</strain>
    </source>
</reference>
<keyword evidence="3" id="KW-0677">Repeat</keyword>
<proteinExistence type="predicted"/>
<dbReference type="PROSITE" id="PS00028">
    <property type="entry name" value="ZINC_FINGER_C2H2_1"/>
    <property type="match status" value="2"/>
</dbReference>
<comment type="subcellular location">
    <subcellularLocation>
        <location evidence="1">Nucleus</location>
    </subcellularLocation>
</comment>
<dbReference type="PROSITE" id="PS50157">
    <property type="entry name" value="ZINC_FINGER_C2H2_2"/>
    <property type="match status" value="2"/>
</dbReference>
<keyword evidence="10" id="KW-1185">Reference proteome</keyword>
<protein>
    <recommendedName>
        <fullName evidence="8">C2H2-type domain-containing protein</fullName>
    </recommendedName>
</protein>
<dbReference type="PANTHER" id="PTHR24394:SF29">
    <property type="entry name" value="MYONEURIN"/>
    <property type="match status" value="1"/>
</dbReference>
<dbReference type="SUPFAM" id="SSF57667">
    <property type="entry name" value="beta-beta-alpha zinc fingers"/>
    <property type="match status" value="2"/>
</dbReference>
<evidence type="ECO:0000256" key="5">
    <source>
        <dbReference type="ARBA" id="ARBA00022833"/>
    </source>
</evidence>
<evidence type="ECO:0000259" key="8">
    <source>
        <dbReference type="PROSITE" id="PS50157"/>
    </source>
</evidence>
<dbReference type="STRING" id="37001.A0A1A9WGX2"/>
<evidence type="ECO:0000256" key="2">
    <source>
        <dbReference type="ARBA" id="ARBA00022723"/>
    </source>
</evidence>
<evidence type="ECO:0000256" key="6">
    <source>
        <dbReference type="ARBA" id="ARBA00023242"/>
    </source>
</evidence>
<dbReference type="Proteomes" id="UP000091820">
    <property type="component" value="Unassembled WGS sequence"/>
</dbReference>
<evidence type="ECO:0000256" key="4">
    <source>
        <dbReference type="ARBA" id="ARBA00022771"/>
    </source>
</evidence>
<evidence type="ECO:0000313" key="9">
    <source>
        <dbReference type="EnsemblMetazoa" id="GBRI019325-PA"/>
    </source>
</evidence>
<dbReference type="FunFam" id="3.30.160.60:FF:000065">
    <property type="entry name" value="B-cell CLL/lymphoma 6, member B"/>
    <property type="match status" value="1"/>
</dbReference>
<dbReference type="InterPro" id="IPR036236">
    <property type="entry name" value="Znf_C2H2_sf"/>
</dbReference>
<evidence type="ECO:0000313" key="10">
    <source>
        <dbReference type="Proteomes" id="UP000091820"/>
    </source>
</evidence>
<keyword evidence="5" id="KW-0862">Zinc</keyword>
<keyword evidence="4 7" id="KW-0863">Zinc-finger</keyword>
<sequence>MCRVCLKTDVENKSFRDEVEYESSIKLSDIFVKVTNIKCTCLLDAYKLISAVEQAEVEINLLLQQEHEHSEDSCVKGVANLCGISTISSHLRRHSGENPYKCVVCLKGFPRSHVLVIHGRKHTEEKRYVCSVCDKSFGRSNTLLRHTRTHAGERSHKCTKCTRSFVQSSDRLKSICGAILARRRTNAVSARKLLYVALLYGYIVAKNPTSYQTTMLMLMLQLSKAILKKKKKINKIGNKRQRGKRLLERTATVK</sequence>
<evidence type="ECO:0000256" key="3">
    <source>
        <dbReference type="ARBA" id="ARBA00022737"/>
    </source>
</evidence>
<dbReference type="GO" id="GO:0000981">
    <property type="term" value="F:DNA-binding transcription factor activity, RNA polymerase II-specific"/>
    <property type="evidence" value="ECO:0007669"/>
    <property type="project" value="TreeGrafter"/>
</dbReference>
<dbReference type="AlphaFoldDB" id="A0A1A9WGX2"/>
<keyword evidence="2" id="KW-0479">Metal-binding</keyword>
<dbReference type="EnsemblMetazoa" id="GBRI019325-RA">
    <property type="protein sequence ID" value="GBRI019325-PA"/>
    <property type="gene ID" value="GBRI019325"/>
</dbReference>
<evidence type="ECO:0000256" key="7">
    <source>
        <dbReference type="PROSITE-ProRule" id="PRU00042"/>
    </source>
</evidence>
<dbReference type="Gene3D" id="3.30.160.60">
    <property type="entry name" value="Classic Zinc Finger"/>
    <property type="match status" value="3"/>
</dbReference>
<organism evidence="9 10">
    <name type="scientific">Glossina brevipalpis</name>
    <dbReference type="NCBI Taxonomy" id="37001"/>
    <lineage>
        <taxon>Eukaryota</taxon>
        <taxon>Metazoa</taxon>
        <taxon>Ecdysozoa</taxon>
        <taxon>Arthropoda</taxon>
        <taxon>Hexapoda</taxon>
        <taxon>Insecta</taxon>
        <taxon>Pterygota</taxon>
        <taxon>Neoptera</taxon>
        <taxon>Endopterygota</taxon>
        <taxon>Diptera</taxon>
        <taxon>Brachycera</taxon>
        <taxon>Muscomorpha</taxon>
        <taxon>Hippoboscoidea</taxon>
        <taxon>Glossinidae</taxon>
        <taxon>Glossina</taxon>
    </lineage>
</organism>
<dbReference type="PANTHER" id="PTHR24394">
    <property type="entry name" value="ZINC FINGER PROTEIN"/>
    <property type="match status" value="1"/>
</dbReference>
<dbReference type="FunFam" id="3.30.160.60:FF:000358">
    <property type="entry name" value="zinc finger protein 24"/>
    <property type="match status" value="1"/>
</dbReference>
<evidence type="ECO:0000256" key="1">
    <source>
        <dbReference type="ARBA" id="ARBA00004123"/>
    </source>
</evidence>
<reference evidence="10" key="1">
    <citation type="submission" date="2014-03" db="EMBL/GenBank/DDBJ databases">
        <authorList>
            <person name="Aksoy S."/>
            <person name="Warren W."/>
            <person name="Wilson R.K."/>
        </authorList>
    </citation>
    <scope>NUCLEOTIDE SEQUENCE [LARGE SCALE GENOMIC DNA]</scope>
    <source>
        <strain evidence="10">IAEA</strain>
    </source>
</reference>
<dbReference type="GO" id="GO:0005634">
    <property type="term" value="C:nucleus"/>
    <property type="evidence" value="ECO:0007669"/>
    <property type="project" value="UniProtKB-SubCell"/>
</dbReference>
<feature type="domain" description="C2H2-type" evidence="8">
    <location>
        <begin position="128"/>
        <end position="155"/>
    </location>
</feature>
<name>A0A1A9WGX2_9MUSC</name>
<feature type="domain" description="C2H2-type" evidence="8">
    <location>
        <begin position="100"/>
        <end position="127"/>
    </location>
</feature>
<dbReference type="InterPro" id="IPR013087">
    <property type="entry name" value="Znf_C2H2_type"/>
</dbReference>
<accession>A0A1A9WGX2</accession>